<evidence type="ECO:0000256" key="2">
    <source>
        <dbReference type="ARBA" id="ARBA00012438"/>
    </source>
</evidence>
<dbReference type="KEGG" id="hcv:FTV88_2514"/>
<keyword evidence="12" id="KW-1185">Reference proteome</keyword>
<evidence type="ECO:0000313" key="11">
    <source>
        <dbReference type="EMBL" id="QGG48607.1"/>
    </source>
</evidence>
<dbReference type="EC" id="2.7.13.3" evidence="2"/>
<accession>A0A5Q2N1C7</accession>
<feature type="domain" description="Histidine kinase" evidence="10">
    <location>
        <begin position="224"/>
        <end position="437"/>
    </location>
</feature>
<keyword evidence="8" id="KW-0902">Two-component regulatory system</keyword>
<comment type="catalytic activity">
    <reaction evidence="1">
        <text>ATP + protein L-histidine = ADP + protein N-phospho-L-histidine.</text>
        <dbReference type="EC" id="2.7.13.3"/>
    </reaction>
</comment>
<dbReference type="EMBL" id="CP045875">
    <property type="protein sequence ID" value="QGG48607.1"/>
    <property type="molecule type" value="Genomic_DNA"/>
</dbReference>
<dbReference type="InterPro" id="IPR036097">
    <property type="entry name" value="HisK_dim/P_sf"/>
</dbReference>
<dbReference type="Proteomes" id="UP000366051">
    <property type="component" value="Chromosome"/>
</dbReference>
<dbReference type="GO" id="GO:0000155">
    <property type="term" value="F:phosphorelay sensor kinase activity"/>
    <property type="evidence" value="ECO:0007669"/>
    <property type="project" value="InterPro"/>
</dbReference>
<dbReference type="InterPro" id="IPR003594">
    <property type="entry name" value="HATPase_dom"/>
</dbReference>
<evidence type="ECO:0000256" key="6">
    <source>
        <dbReference type="ARBA" id="ARBA00022777"/>
    </source>
</evidence>
<keyword evidence="5" id="KW-0547">Nucleotide-binding</keyword>
<evidence type="ECO:0000256" key="1">
    <source>
        <dbReference type="ARBA" id="ARBA00000085"/>
    </source>
</evidence>
<keyword evidence="7" id="KW-0067">ATP-binding</keyword>
<dbReference type="GO" id="GO:0005524">
    <property type="term" value="F:ATP binding"/>
    <property type="evidence" value="ECO:0007669"/>
    <property type="project" value="UniProtKB-KW"/>
</dbReference>
<dbReference type="Gene3D" id="3.30.565.10">
    <property type="entry name" value="Histidine kinase-like ATPase, C-terminal domain"/>
    <property type="match status" value="1"/>
</dbReference>
<evidence type="ECO:0000313" key="12">
    <source>
        <dbReference type="Proteomes" id="UP000366051"/>
    </source>
</evidence>
<evidence type="ECO:0000256" key="9">
    <source>
        <dbReference type="SAM" id="Coils"/>
    </source>
</evidence>
<name>A0A5Q2N1C7_9FIRM</name>
<dbReference type="InterPro" id="IPR003661">
    <property type="entry name" value="HisK_dim/P_dom"/>
</dbReference>
<gene>
    <name evidence="11" type="ORF">FTV88_2514</name>
</gene>
<dbReference type="InterPro" id="IPR005467">
    <property type="entry name" value="His_kinase_dom"/>
</dbReference>
<dbReference type="InterPro" id="IPR004358">
    <property type="entry name" value="Sig_transdc_His_kin-like_C"/>
</dbReference>
<sequence length="442" mass="51419">MKDDNIFKDLTVLYEMALSIGQSLDLEKNCDNFLKILMARKNLSFASVWIREDKIIPQGEKNNLLLTYGKPRYFVRERIINECEQLRDFFQGRKYLPISYDNPYFRHFVHENNIKGGTYVIFPLADLGYLKLYTMQNQLRFFEEREINQLEKVMKKFAISLEGCLSHQKLVIEIAERKKAEQELSTLNETLAEKIEQEVTRSRQKDIILQRHARQAAMGEIINSIAHQWRQPLNSISLAASNILLDLELEEDPEEIKKSCDFILKLTEDMSNTITDFMDFFRHDKEKSEVLIEDIFQDIAGMLQAQLFSHNIMFTWQVEAGLRMVTYKKELQQILLNLITNSIQAFKDRSLLEKRVEARVHKDGSYIIELRDNAGGIPEEIIEKIFNPYFTTKEKGQGTGLGLSICKSIVEDSLRGEISVCNEGEGAFFRIKLPTDRDFLTA</sequence>
<organism evidence="11 12">
    <name type="scientific">Heliorestis convoluta</name>
    <dbReference type="NCBI Taxonomy" id="356322"/>
    <lineage>
        <taxon>Bacteria</taxon>
        <taxon>Bacillati</taxon>
        <taxon>Bacillota</taxon>
        <taxon>Clostridia</taxon>
        <taxon>Eubacteriales</taxon>
        <taxon>Heliobacteriaceae</taxon>
        <taxon>Heliorestis</taxon>
    </lineage>
</organism>
<dbReference type="SMART" id="SM00388">
    <property type="entry name" value="HisKA"/>
    <property type="match status" value="1"/>
</dbReference>
<dbReference type="PRINTS" id="PR00344">
    <property type="entry name" value="BCTRLSENSOR"/>
</dbReference>
<dbReference type="PANTHER" id="PTHR43065:SF10">
    <property type="entry name" value="PEROXIDE STRESS-ACTIVATED HISTIDINE KINASE MAK3"/>
    <property type="match status" value="1"/>
</dbReference>
<dbReference type="InterPro" id="IPR036890">
    <property type="entry name" value="HATPase_C_sf"/>
</dbReference>
<dbReference type="RefSeq" id="WP_153725745.1">
    <property type="nucleotide sequence ID" value="NZ_CP045875.1"/>
</dbReference>
<evidence type="ECO:0000256" key="7">
    <source>
        <dbReference type="ARBA" id="ARBA00022840"/>
    </source>
</evidence>
<protein>
    <recommendedName>
        <fullName evidence="2">histidine kinase</fullName>
        <ecNumber evidence="2">2.7.13.3</ecNumber>
    </recommendedName>
</protein>
<keyword evidence="3" id="KW-0597">Phosphoprotein</keyword>
<dbReference type="CDD" id="cd00082">
    <property type="entry name" value="HisKA"/>
    <property type="match status" value="1"/>
</dbReference>
<reference evidence="12" key="1">
    <citation type="submission" date="2019-11" db="EMBL/GenBank/DDBJ databases">
        <title>Genome sequence of Heliorestis convoluta strain HH, an alkaliphilic and minimalistic phototrophic bacterium from a soda lake in Egypt.</title>
        <authorList>
            <person name="Dewey E.D."/>
            <person name="Stokes L.M."/>
            <person name="Burchell B.M."/>
            <person name="Shaffer K.N."/>
            <person name="Huntington A.M."/>
            <person name="Baker J.M."/>
            <person name="Nadendla S."/>
            <person name="Giglio M.G."/>
            <person name="Touchman J.W."/>
            <person name="Blankenship R.E."/>
            <person name="Madigan M.T."/>
            <person name="Sattley W.M."/>
        </authorList>
    </citation>
    <scope>NUCLEOTIDE SEQUENCE [LARGE SCALE GENOMIC DNA]</scope>
    <source>
        <strain evidence="12">HH</strain>
    </source>
</reference>
<keyword evidence="6" id="KW-0418">Kinase</keyword>
<evidence type="ECO:0000256" key="4">
    <source>
        <dbReference type="ARBA" id="ARBA00022679"/>
    </source>
</evidence>
<proteinExistence type="predicted"/>
<dbReference type="OrthoDB" id="9815602at2"/>
<keyword evidence="9" id="KW-0175">Coiled coil</keyword>
<evidence type="ECO:0000259" key="10">
    <source>
        <dbReference type="PROSITE" id="PS50109"/>
    </source>
</evidence>
<dbReference type="Pfam" id="PF00512">
    <property type="entry name" value="HisKA"/>
    <property type="match status" value="1"/>
</dbReference>
<dbReference type="AlphaFoldDB" id="A0A5Q2N1C7"/>
<dbReference type="Gene3D" id="1.10.287.130">
    <property type="match status" value="1"/>
</dbReference>
<keyword evidence="4" id="KW-0808">Transferase</keyword>
<evidence type="ECO:0000256" key="8">
    <source>
        <dbReference type="ARBA" id="ARBA00023012"/>
    </source>
</evidence>
<evidence type="ECO:0000256" key="3">
    <source>
        <dbReference type="ARBA" id="ARBA00022553"/>
    </source>
</evidence>
<feature type="coiled-coil region" evidence="9">
    <location>
        <begin position="170"/>
        <end position="197"/>
    </location>
</feature>
<dbReference type="PROSITE" id="PS50109">
    <property type="entry name" value="HIS_KIN"/>
    <property type="match status" value="1"/>
</dbReference>
<dbReference type="Pfam" id="PF02518">
    <property type="entry name" value="HATPase_c"/>
    <property type="match status" value="1"/>
</dbReference>
<dbReference type="SUPFAM" id="SSF47384">
    <property type="entry name" value="Homodimeric domain of signal transducing histidine kinase"/>
    <property type="match status" value="1"/>
</dbReference>
<dbReference type="SMART" id="SM00387">
    <property type="entry name" value="HATPase_c"/>
    <property type="match status" value="1"/>
</dbReference>
<dbReference type="SUPFAM" id="SSF55874">
    <property type="entry name" value="ATPase domain of HSP90 chaperone/DNA topoisomerase II/histidine kinase"/>
    <property type="match status" value="1"/>
</dbReference>
<evidence type="ECO:0000256" key="5">
    <source>
        <dbReference type="ARBA" id="ARBA00022741"/>
    </source>
</evidence>
<dbReference type="PANTHER" id="PTHR43065">
    <property type="entry name" value="SENSOR HISTIDINE KINASE"/>
    <property type="match status" value="1"/>
</dbReference>